<organism evidence="7">
    <name type="scientific">Capitella teleta</name>
    <name type="common">Polychaete worm</name>
    <dbReference type="NCBI Taxonomy" id="283909"/>
    <lineage>
        <taxon>Eukaryota</taxon>
        <taxon>Metazoa</taxon>
        <taxon>Spiralia</taxon>
        <taxon>Lophotrochozoa</taxon>
        <taxon>Annelida</taxon>
        <taxon>Polychaeta</taxon>
        <taxon>Sedentaria</taxon>
        <taxon>Scolecida</taxon>
        <taxon>Capitellidae</taxon>
        <taxon>Capitella</taxon>
    </lineage>
</organism>
<evidence type="ECO:0000256" key="3">
    <source>
        <dbReference type="SAM" id="MobiDB-lite"/>
    </source>
</evidence>
<dbReference type="GO" id="GO:0016020">
    <property type="term" value="C:membrane"/>
    <property type="evidence" value="ECO:0007669"/>
    <property type="project" value="InterPro"/>
</dbReference>
<evidence type="ECO:0000256" key="4">
    <source>
        <dbReference type="SAM" id="Phobius"/>
    </source>
</evidence>
<dbReference type="PROSITE" id="PS50287">
    <property type="entry name" value="SRCR_2"/>
    <property type="match status" value="1"/>
</dbReference>
<feature type="region of interest" description="Disordered" evidence="3">
    <location>
        <begin position="221"/>
        <end position="245"/>
    </location>
</feature>
<evidence type="ECO:0000259" key="6">
    <source>
        <dbReference type="PROSITE" id="PS50287"/>
    </source>
</evidence>
<keyword evidence="5" id="KW-0732">Signal</keyword>
<keyword evidence="9" id="KW-1185">Reference proteome</keyword>
<dbReference type="InterPro" id="IPR036772">
    <property type="entry name" value="SRCR-like_dom_sf"/>
</dbReference>
<dbReference type="EMBL" id="KB303621">
    <property type="protein sequence ID" value="ELU02940.1"/>
    <property type="molecule type" value="Genomic_DNA"/>
</dbReference>
<reference evidence="8" key="3">
    <citation type="submission" date="2015-06" db="UniProtKB">
        <authorList>
            <consortium name="EnsemblMetazoa"/>
        </authorList>
    </citation>
    <scope>IDENTIFICATION</scope>
</reference>
<evidence type="ECO:0000313" key="7">
    <source>
        <dbReference type="EMBL" id="ELU02940.1"/>
    </source>
</evidence>
<proteinExistence type="predicted"/>
<dbReference type="AlphaFoldDB" id="R7U9D7"/>
<feature type="domain" description="SRCR" evidence="6">
    <location>
        <begin position="23"/>
        <end position="128"/>
    </location>
</feature>
<evidence type="ECO:0000256" key="2">
    <source>
        <dbReference type="PROSITE-ProRule" id="PRU00196"/>
    </source>
</evidence>
<dbReference type="EnsemblMetazoa" id="CapteT222886">
    <property type="protein sequence ID" value="CapteP222886"/>
    <property type="gene ID" value="CapteG222886"/>
</dbReference>
<dbReference type="Gene3D" id="3.10.250.10">
    <property type="entry name" value="SRCR-like domain"/>
    <property type="match status" value="1"/>
</dbReference>
<comment type="caution">
    <text evidence="2">Lacks conserved residue(s) required for the propagation of feature annotation.</text>
</comment>
<feature type="disulfide bond" evidence="2">
    <location>
        <begin position="99"/>
        <end position="109"/>
    </location>
</feature>
<evidence type="ECO:0000256" key="1">
    <source>
        <dbReference type="ARBA" id="ARBA00023157"/>
    </source>
</evidence>
<feature type="signal peptide" evidence="5">
    <location>
        <begin position="1"/>
        <end position="20"/>
    </location>
</feature>
<feature type="chain" id="PRO_5008787772" description="SRCR domain-containing protein" evidence="5">
    <location>
        <begin position="21"/>
        <end position="245"/>
    </location>
</feature>
<gene>
    <name evidence="7" type="ORF">CAPTEDRAFT_222886</name>
</gene>
<evidence type="ECO:0000313" key="8">
    <source>
        <dbReference type="EnsemblMetazoa" id="CapteP222886"/>
    </source>
</evidence>
<dbReference type="HOGENOM" id="CLU_1134478_0_0_1"/>
<dbReference type="Pfam" id="PF00530">
    <property type="entry name" value="SRCR"/>
    <property type="match status" value="1"/>
</dbReference>
<evidence type="ECO:0000313" key="9">
    <source>
        <dbReference type="Proteomes" id="UP000014760"/>
    </source>
</evidence>
<dbReference type="SMART" id="SM00202">
    <property type="entry name" value="SR"/>
    <property type="match status" value="1"/>
</dbReference>
<reference evidence="9" key="1">
    <citation type="submission" date="2012-12" db="EMBL/GenBank/DDBJ databases">
        <authorList>
            <person name="Hellsten U."/>
            <person name="Grimwood J."/>
            <person name="Chapman J.A."/>
            <person name="Shapiro H."/>
            <person name="Aerts A."/>
            <person name="Otillar R.P."/>
            <person name="Terry A.Y."/>
            <person name="Boore J.L."/>
            <person name="Simakov O."/>
            <person name="Marletaz F."/>
            <person name="Cho S.-J."/>
            <person name="Edsinger-Gonzales E."/>
            <person name="Havlak P."/>
            <person name="Kuo D.-H."/>
            <person name="Larsson T."/>
            <person name="Lv J."/>
            <person name="Arendt D."/>
            <person name="Savage R."/>
            <person name="Osoegawa K."/>
            <person name="de Jong P."/>
            <person name="Lindberg D.R."/>
            <person name="Seaver E.C."/>
            <person name="Weisblat D.A."/>
            <person name="Putnam N.H."/>
            <person name="Grigoriev I.V."/>
            <person name="Rokhsar D.S."/>
        </authorList>
    </citation>
    <scope>NUCLEOTIDE SEQUENCE</scope>
    <source>
        <strain evidence="9">I ESC-2004</strain>
    </source>
</reference>
<dbReference type="EMBL" id="AMQN01008635">
    <property type="status" value="NOT_ANNOTATED_CDS"/>
    <property type="molecule type" value="Genomic_DNA"/>
</dbReference>
<feature type="transmembrane region" description="Helical" evidence="4">
    <location>
        <begin position="136"/>
        <end position="154"/>
    </location>
</feature>
<name>R7U9D7_CAPTE</name>
<keyword evidence="1 2" id="KW-1015">Disulfide bond</keyword>
<keyword evidence="4" id="KW-0472">Membrane</keyword>
<evidence type="ECO:0000256" key="5">
    <source>
        <dbReference type="SAM" id="SignalP"/>
    </source>
</evidence>
<dbReference type="InterPro" id="IPR001190">
    <property type="entry name" value="SRCR"/>
</dbReference>
<sequence length="245" mass="27457">MDTFVFTLFILLYGSSMTCSSHLQLSKASMLYGHQQIKGKISVMWKNESTSTEAIYFCDDEMFDHNAGNVVCRELEYDEAHLQPSVAGSGSWTIHSVQCDGDEVRLEDCSWTVEAKSQCQLNVVLKCYNHPEEIHIWKYVAIPIAFIGAIFIFSRKYRTWHVRRFGQRSNACRPPTANVCVATVCATANQASRSLRPQASGKNQVDPSALTSTLPPQYSTAVSLDTLPPPPAYDTLYSPQDQQMK</sequence>
<keyword evidence="4" id="KW-0812">Transmembrane</keyword>
<reference evidence="7 9" key="2">
    <citation type="journal article" date="2013" name="Nature">
        <title>Insights into bilaterian evolution from three spiralian genomes.</title>
        <authorList>
            <person name="Simakov O."/>
            <person name="Marletaz F."/>
            <person name="Cho S.J."/>
            <person name="Edsinger-Gonzales E."/>
            <person name="Havlak P."/>
            <person name="Hellsten U."/>
            <person name="Kuo D.H."/>
            <person name="Larsson T."/>
            <person name="Lv J."/>
            <person name="Arendt D."/>
            <person name="Savage R."/>
            <person name="Osoegawa K."/>
            <person name="de Jong P."/>
            <person name="Grimwood J."/>
            <person name="Chapman J.A."/>
            <person name="Shapiro H."/>
            <person name="Aerts A."/>
            <person name="Otillar R.P."/>
            <person name="Terry A.Y."/>
            <person name="Boore J.L."/>
            <person name="Grigoriev I.V."/>
            <person name="Lindberg D.R."/>
            <person name="Seaver E.C."/>
            <person name="Weisblat D.A."/>
            <person name="Putnam N.H."/>
            <person name="Rokhsar D.S."/>
        </authorList>
    </citation>
    <scope>NUCLEOTIDE SEQUENCE</scope>
    <source>
        <strain evidence="7 9">I ESC-2004</strain>
    </source>
</reference>
<accession>R7U9D7</accession>
<protein>
    <recommendedName>
        <fullName evidence="6">SRCR domain-containing protein</fullName>
    </recommendedName>
</protein>
<keyword evidence="4" id="KW-1133">Transmembrane helix</keyword>
<dbReference type="Proteomes" id="UP000014760">
    <property type="component" value="Unassembled WGS sequence"/>
</dbReference>
<dbReference type="SUPFAM" id="SSF56487">
    <property type="entry name" value="SRCR-like"/>
    <property type="match status" value="1"/>
</dbReference>